<dbReference type="SMART" id="SM00563">
    <property type="entry name" value="PlsC"/>
    <property type="match status" value="1"/>
</dbReference>
<feature type="region of interest" description="Disordered" evidence="6">
    <location>
        <begin position="333"/>
        <end position="353"/>
    </location>
</feature>
<dbReference type="PANTHER" id="PTHR10434:SF64">
    <property type="entry name" value="1-ACYL-SN-GLYCEROL-3-PHOSPHATE ACYLTRANSFERASE-RELATED"/>
    <property type="match status" value="1"/>
</dbReference>
<evidence type="ECO:0000256" key="1">
    <source>
        <dbReference type="ARBA" id="ARBA00005189"/>
    </source>
</evidence>
<reference evidence="10" key="1">
    <citation type="submission" date="2021-01" db="EMBL/GenBank/DDBJ databases">
        <authorList>
            <person name="Corre E."/>
            <person name="Pelletier E."/>
            <person name="Niang G."/>
            <person name="Scheremetjew M."/>
            <person name="Finn R."/>
            <person name="Kale V."/>
            <person name="Holt S."/>
            <person name="Cochrane G."/>
            <person name="Meng A."/>
            <person name="Brown T."/>
            <person name="Cohen L."/>
        </authorList>
    </citation>
    <scope>NUCLEOTIDE SEQUENCE</scope>
    <source>
        <strain evidence="10">CCMP443</strain>
    </source>
</reference>
<dbReference type="Pfam" id="PF01553">
    <property type="entry name" value="Acyltransferase"/>
    <property type="match status" value="1"/>
</dbReference>
<evidence type="ECO:0000256" key="2">
    <source>
        <dbReference type="ARBA" id="ARBA00022516"/>
    </source>
</evidence>
<keyword evidence="3" id="KW-0808">Transferase</keyword>
<evidence type="ECO:0000256" key="6">
    <source>
        <dbReference type="SAM" id="MobiDB-lite"/>
    </source>
</evidence>
<keyword evidence="5" id="KW-0012">Acyltransferase</keyword>
<accession>A0A7S0VY94</accession>
<keyword evidence="7" id="KW-0812">Transmembrane</keyword>
<dbReference type="AlphaFoldDB" id="A0A7S0VY94"/>
<organism evidence="10">
    <name type="scientific">Hemiselmis tepida</name>
    <dbReference type="NCBI Taxonomy" id="464990"/>
    <lineage>
        <taxon>Eukaryota</taxon>
        <taxon>Cryptophyceae</taxon>
        <taxon>Cryptomonadales</taxon>
        <taxon>Hemiselmidaceae</taxon>
        <taxon>Hemiselmis</taxon>
    </lineage>
</organism>
<evidence type="ECO:0000256" key="5">
    <source>
        <dbReference type="ARBA" id="ARBA00023315"/>
    </source>
</evidence>
<evidence type="ECO:0000313" key="10">
    <source>
        <dbReference type="EMBL" id="CAD8801188.1"/>
    </source>
</evidence>
<dbReference type="PANTHER" id="PTHR10434">
    <property type="entry name" value="1-ACYL-SN-GLYCEROL-3-PHOSPHATE ACYLTRANSFERASE"/>
    <property type="match status" value="1"/>
</dbReference>
<evidence type="ECO:0000259" key="9">
    <source>
        <dbReference type="SMART" id="SM00563"/>
    </source>
</evidence>
<evidence type="ECO:0000256" key="8">
    <source>
        <dbReference type="SAM" id="SignalP"/>
    </source>
</evidence>
<feature type="transmembrane region" description="Helical" evidence="7">
    <location>
        <begin position="93"/>
        <end position="119"/>
    </location>
</feature>
<dbReference type="CDD" id="cd07989">
    <property type="entry name" value="LPLAT_AGPAT-like"/>
    <property type="match status" value="1"/>
</dbReference>
<evidence type="ECO:0000256" key="4">
    <source>
        <dbReference type="ARBA" id="ARBA00023098"/>
    </source>
</evidence>
<protein>
    <recommendedName>
        <fullName evidence="9">Phospholipid/glycerol acyltransferase domain-containing protein</fullName>
    </recommendedName>
</protein>
<gene>
    <name evidence="10" type="ORF">HTEP1355_LOCUS14861</name>
</gene>
<keyword evidence="4" id="KW-0443">Lipid metabolism</keyword>
<keyword evidence="2" id="KW-0444">Lipid biosynthesis</keyword>
<feature type="signal peptide" evidence="8">
    <location>
        <begin position="1"/>
        <end position="27"/>
    </location>
</feature>
<dbReference type="EMBL" id="HBFN01025639">
    <property type="protein sequence ID" value="CAD8801188.1"/>
    <property type="molecule type" value="Transcribed_RNA"/>
</dbReference>
<feature type="chain" id="PRO_5031041999" description="Phospholipid/glycerol acyltransferase domain-containing protein" evidence="8">
    <location>
        <begin position="28"/>
        <end position="353"/>
    </location>
</feature>
<dbReference type="GO" id="GO:0003841">
    <property type="term" value="F:1-acylglycerol-3-phosphate O-acyltransferase activity"/>
    <property type="evidence" value="ECO:0007669"/>
    <property type="project" value="TreeGrafter"/>
</dbReference>
<sequence>MRVSSWVWVPAVATLLLLPLAAPFTLGAPGLVARPPLAFGRTSVWADSGRRADGNLLLGGMRMGASEVVQGNLPRYTNFIGRLKVAGKDASPIIGLFFVVACFGWAAVLYPAIGLCYAFGKAFDQKRRRAVDWIVHWWAKLTCLTILYKPKVIGTENLPPQDEAVMYIPNHCSYLDIFTLSGFLPRAFKYVSKIEILRIPLIGWAMQAAGHIAIRRMDKRSQLQTFKDTVECLANGNSIVTFAEGTRSASGRLMSFKKGPIKMAIKAKKRIVPISICDLHRWMPDSAITPLGIPRGVTIKVHPAIETVGRDENLVLNDVFSAVNGGLPEFQQADDDTLFSPGAAASSALSTET</sequence>
<keyword evidence="7" id="KW-1133">Transmembrane helix</keyword>
<dbReference type="SUPFAM" id="SSF69593">
    <property type="entry name" value="Glycerol-3-phosphate (1)-acyltransferase"/>
    <property type="match status" value="1"/>
</dbReference>
<comment type="pathway">
    <text evidence="1">Lipid metabolism.</text>
</comment>
<evidence type="ECO:0000256" key="3">
    <source>
        <dbReference type="ARBA" id="ARBA00022679"/>
    </source>
</evidence>
<keyword evidence="8" id="KW-0732">Signal</keyword>
<dbReference type="GO" id="GO:0006654">
    <property type="term" value="P:phosphatidic acid biosynthetic process"/>
    <property type="evidence" value="ECO:0007669"/>
    <property type="project" value="TreeGrafter"/>
</dbReference>
<name>A0A7S0VY94_9CRYP</name>
<feature type="domain" description="Phospholipid/glycerol acyltransferase" evidence="9">
    <location>
        <begin position="165"/>
        <end position="279"/>
    </location>
</feature>
<evidence type="ECO:0000256" key="7">
    <source>
        <dbReference type="SAM" id="Phobius"/>
    </source>
</evidence>
<proteinExistence type="predicted"/>
<dbReference type="InterPro" id="IPR002123">
    <property type="entry name" value="Plipid/glycerol_acylTrfase"/>
</dbReference>
<keyword evidence="7" id="KW-0472">Membrane</keyword>